<dbReference type="NCBIfam" id="NF033516">
    <property type="entry name" value="transpos_IS3"/>
    <property type="match status" value="1"/>
</dbReference>
<dbReference type="Gene3D" id="3.30.420.10">
    <property type="entry name" value="Ribonuclease H-like superfamily/Ribonuclease H"/>
    <property type="match status" value="1"/>
</dbReference>
<evidence type="ECO:0000259" key="2">
    <source>
        <dbReference type="PROSITE" id="PS50994"/>
    </source>
</evidence>
<gene>
    <name evidence="3" type="ORF">ACFFTO_45155</name>
</gene>
<dbReference type="InterPro" id="IPR048020">
    <property type="entry name" value="Transpos_IS3"/>
</dbReference>
<comment type="function">
    <text evidence="1">Involved in the transposition of the insertion sequence.</text>
</comment>
<evidence type="ECO:0000313" key="3">
    <source>
        <dbReference type="EMBL" id="MFB9691397.1"/>
    </source>
</evidence>
<protein>
    <submittedName>
        <fullName evidence="3">IS3 family transposase</fullName>
    </submittedName>
</protein>
<name>A0ABV5UJF2_9PSEU</name>
<feature type="domain" description="Integrase catalytic" evidence="2">
    <location>
        <begin position="124"/>
        <end position="290"/>
    </location>
</feature>
<dbReference type="EMBL" id="JBHMBK010000104">
    <property type="protein sequence ID" value="MFB9691397.1"/>
    <property type="molecule type" value="Genomic_DNA"/>
</dbReference>
<reference evidence="3 4" key="1">
    <citation type="submission" date="2024-09" db="EMBL/GenBank/DDBJ databases">
        <authorList>
            <person name="Sun Q."/>
            <person name="Mori K."/>
        </authorList>
    </citation>
    <scope>NUCLEOTIDE SEQUENCE [LARGE SCALE GENOMIC DNA]</scope>
    <source>
        <strain evidence="3 4">JCM 13852</strain>
    </source>
</reference>
<dbReference type="RefSeq" id="WP_378208308.1">
    <property type="nucleotide sequence ID" value="NZ_JBHMBK010000104.1"/>
</dbReference>
<accession>A0ABV5UJF2</accession>
<dbReference type="Pfam" id="PF13276">
    <property type="entry name" value="HTH_21"/>
    <property type="match status" value="1"/>
</dbReference>
<dbReference type="Pfam" id="PF00665">
    <property type="entry name" value="rve"/>
    <property type="match status" value="1"/>
</dbReference>
<dbReference type="SUPFAM" id="SSF53098">
    <property type="entry name" value="Ribonuclease H-like"/>
    <property type="match status" value="1"/>
</dbReference>
<dbReference type="Pfam" id="PF13333">
    <property type="entry name" value="rve_2"/>
    <property type="match status" value="1"/>
</dbReference>
<evidence type="ECO:0000313" key="4">
    <source>
        <dbReference type="Proteomes" id="UP001589535"/>
    </source>
</evidence>
<evidence type="ECO:0000256" key="1">
    <source>
        <dbReference type="ARBA" id="ARBA00002286"/>
    </source>
</evidence>
<proteinExistence type="predicted"/>
<dbReference type="PANTHER" id="PTHR46889">
    <property type="entry name" value="TRANSPOSASE INSF FOR INSERTION SEQUENCE IS3B-RELATED"/>
    <property type="match status" value="1"/>
</dbReference>
<dbReference type="PANTHER" id="PTHR46889:SF4">
    <property type="entry name" value="TRANSPOSASE INSO FOR INSERTION SEQUENCE ELEMENT IS911B-RELATED"/>
    <property type="match status" value="1"/>
</dbReference>
<dbReference type="InterPro" id="IPR001584">
    <property type="entry name" value="Integrase_cat-core"/>
</dbReference>
<organism evidence="3 4">
    <name type="scientific">Amycolatopsis plumensis</name>
    <dbReference type="NCBI Taxonomy" id="236508"/>
    <lineage>
        <taxon>Bacteria</taxon>
        <taxon>Bacillati</taxon>
        <taxon>Actinomycetota</taxon>
        <taxon>Actinomycetes</taxon>
        <taxon>Pseudonocardiales</taxon>
        <taxon>Pseudonocardiaceae</taxon>
        <taxon>Amycolatopsis</taxon>
    </lineage>
</organism>
<dbReference type="InterPro" id="IPR012337">
    <property type="entry name" value="RNaseH-like_sf"/>
</dbReference>
<keyword evidence="4" id="KW-1185">Reference proteome</keyword>
<dbReference type="InterPro" id="IPR025948">
    <property type="entry name" value="HTH-like_dom"/>
</dbReference>
<dbReference type="PROSITE" id="PS50994">
    <property type="entry name" value="INTEGRASE"/>
    <property type="match status" value="1"/>
</dbReference>
<dbReference type="Proteomes" id="UP001589535">
    <property type="component" value="Unassembled WGS sequence"/>
</dbReference>
<sequence length="298" mass="33216">MNVYPFIEAENASGAGTVKRACALLEVSRAAYYAHRNPSPSARDRADTVLTENIIRVHEESRGTYGAPRIHAELHAQGHRHSRKRIARLMRQAGLAGRAPKRWRTTTVADPAAPGRPDLITRDFTCHPENINTRWCGDITYIPTGEGWLYLATVIDIASRKVVGWATADHLRTDLIDQALRTALAQRRPDPAVIFHSDRGCQYTSAQFARTAAQGGVRLSVGRTGQCWDNAVAESFFATIKTELLNRRPWPTKTQAHQAIFSYIEGWYNTRRRHSSLGYRSPTAYEATARPATTPALA</sequence>
<dbReference type="InterPro" id="IPR050900">
    <property type="entry name" value="Transposase_IS3/IS150/IS904"/>
</dbReference>
<dbReference type="InterPro" id="IPR036397">
    <property type="entry name" value="RNaseH_sf"/>
</dbReference>
<comment type="caution">
    <text evidence="3">The sequence shown here is derived from an EMBL/GenBank/DDBJ whole genome shotgun (WGS) entry which is preliminary data.</text>
</comment>